<dbReference type="SMART" id="SM00279">
    <property type="entry name" value="HhH2"/>
    <property type="match status" value="1"/>
</dbReference>
<keyword evidence="14" id="KW-0175">Coiled coil</keyword>
<dbReference type="Gene3D" id="3.40.50.1010">
    <property type="entry name" value="5'-nuclease"/>
    <property type="match status" value="2"/>
</dbReference>
<evidence type="ECO:0000256" key="6">
    <source>
        <dbReference type="ARBA" id="ARBA00022723"/>
    </source>
</evidence>
<keyword evidence="6" id="KW-0479">Metal-binding</keyword>
<name>A0A1E1WII3_PECGO</name>
<evidence type="ECO:0000256" key="5">
    <source>
        <dbReference type="ARBA" id="ARBA00022722"/>
    </source>
</evidence>
<dbReference type="GO" id="GO:0003697">
    <property type="term" value="F:single-stranded DNA binding"/>
    <property type="evidence" value="ECO:0007669"/>
    <property type="project" value="InterPro"/>
</dbReference>
<evidence type="ECO:0000256" key="9">
    <source>
        <dbReference type="ARBA" id="ARBA00022801"/>
    </source>
</evidence>
<comment type="similarity">
    <text evidence="3">Belongs to the XPG/RAD2 endonuclease family. XPG subfamily.</text>
</comment>
<dbReference type="EMBL" id="GDQN01004250">
    <property type="protein sequence ID" value="JAT86804.1"/>
    <property type="molecule type" value="Transcribed_RNA"/>
</dbReference>
<dbReference type="GO" id="GO:0006289">
    <property type="term" value="P:nucleotide-excision repair"/>
    <property type="evidence" value="ECO:0007669"/>
    <property type="project" value="InterPro"/>
</dbReference>
<dbReference type="PANTHER" id="PTHR16171:SF7">
    <property type="entry name" value="DNA REPAIR PROTEIN RAD2"/>
    <property type="match status" value="1"/>
</dbReference>
<dbReference type="Gene3D" id="1.10.150.20">
    <property type="entry name" value="5' to 3' exonuclease, C-terminal subdomain"/>
    <property type="match status" value="1"/>
</dbReference>
<keyword evidence="10" id="KW-0460">Magnesium</keyword>
<feature type="domain" description="XPG-I" evidence="16">
    <location>
        <begin position="860"/>
        <end position="929"/>
    </location>
</feature>
<evidence type="ECO:0000259" key="16">
    <source>
        <dbReference type="SMART" id="SM00484"/>
    </source>
</evidence>
<feature type="region of interest" description="Disordered" evidence="15">
    <location>
        <begin position="294"/>
        <end position="324"/>
    </location>
</feature>
<dbReference type="PANTHER" id="PTHR16171">
    <property type="entry name" value="DNA REPAIR PROTEIN COMPLEMENTING XP-G CELLS-RELATED"/>
    <property type="match status" value="1"/>
</dbReference>
<comment type="subcellular location">
    <subcellularLocation>
        <location evidence="2">Nucleus</location>
    </subcellularLocation>
</comment>
<feature type="domain" description="XPG N-terminal" evidence="17">
    <location>
        <begin position="1"/>
        <end position="98"/>
    </location>
</feature>
<evidence type="ECO:0000256" key="4">
    <source>
        <dbReference type="ARBA" id="ARBA00022553"/>
    </source>
</evidence>
<comment type="cofactor">
    <cofactor evidence="1">
        <name>Mg(2+)</name>
        <dbReference type="ChEBI" id="CHEBI:18420"/>
    </cofactor>
</comment>
<dbReference type="InterPro" id="IPR006086">
    <property type="entry name" value="XPG-I_dom"/>
</dbReference>
<dbReference type="PROSITE" id="PS50330">
    <property type="entry name" value="UIM"/>
    <property type="match status" value="2"/>
</dbReference>
<evidence type="ECO:0000256" key="8">
    <source>
        <dbReference type="ARBA" id="ARBA00022763"/>
    </source>
</evidence>
<dbReference type="FunFam" id="1.10.150.20:FF:000030">
    <property type="entry name" value="Flap endonuclease GEN-like 1"/>
    <property type="match status" value="1"/>
</dbReference>
<dbReference type="PRINTS" id="PR00853">
    <property type="entry name" value="XPGRADSUPER"/>
</dbReference>
<accession>A0A1E1WII3</accession>
<evidence type="ECO:0000313" key="18">
    <source>
        <dbReference type="EMBL" id="JAT86804.1"/>
    </source>
</evidence>
<dbReference type="InterPro" id="IPR003903">
    <property type="entry name" value="UIM_dom"/>
</dbReference>
<evidence type="ECO:0000256" key="2">
    <source>
        <dbReference type="ARBA" id="ARBA00004123"/>
    </source>
</evidence>
<protein>
    <recommendedName>
        <fullName evidence="19">XPG N-terminal domain-containing protein</fullName>
    </recommendedName>
</protein>
<dbReference type="InterPro" id="IPR006084">
    <property type="entry name" value="XPG/Rad2"/>
</dbReference>
<dbReference type="GO" id="GO:0008821">
    <property type="term" value="F:crossover junction DNA endonuclease activity"/>
    <property type="evidence" value="ECO:0007669"/>
    <property type="project" value="UniProtKB-ARBA"/>
</dbReference>
<evidence type="ECO:0000256" key="13">
    <source>
        <dbReference type="ARBA" id="ARBA00038112"/>
    </source>
</evidence>
<dbReference type="CDD" id="cd09868">
    <property type="entry name" value="PIN_XPG_RAD2"/>
    <property type="match status" value="2"/>
</dbReference>
<dbReference type="GO" id="GO:0046872">
    <property type="term" value="F:metal ion binding"/>
    <property type="evidence" value="ECO:0007669"/>
    <property type="project" value="UniProtKB-KW"/>
</dbReference>
<evidence type="ECO:0000256" key="14">
    <source>
        <dbReference type="SAM" id="Coils"/>
    </source>
</evidence>
<keyword evidence="8" id="KW-0227">DNA damage</keyword>
<dbReference type="GO" id="GO:0000400">
    <property type="term" value="F:four-way junction DNA binding"/>
    <property type="evidence" value="ECO:0007669"/>
    <property type="project" value="UniProtKB-ARBA"/>
</dbReference>
<sequence>MGVTGLWRLIEPAGKPVPVETLENKVLAVDISIWLHQMVKGYQDAKGAPLPNAHLMGLFQRLCKLLYFRIKPVFVFDGAFPDLKKETIARRQDSKAKYNSESERLKRELALLLSKKTAVSSLLGKQISPKKPNSNTANDDLFKLPALPQKDEESESDSEEDSSGSVIDLHSVDLESDNFKTLPTKEKYDLLIELKETRKMNSWRKIHELPKKSDNFSDFQMQRLLKRRKVQECLQETEKEMGDSGMSLNDLESLLNDEGIDTKIESLPTRRIASDNNTRILMIKNVKQALAEAKQRKEAAERKEQNKEEEQSTTVPKKELKKNELEEDLEKAIKMSLENANDVNTSTCTSKTDDSWTSVLTDTDYTDSEDDDGYEQPDMTSAKAYIMQYSDFTHKIIDNIVGPKTKSKTKPKAPDVDQIIEELNHEKSVIVDNINLSSSDDECILDSQQPIKHSVEVKNPSTVELNTTCDDENSPTIMDATQASVVCVENPVPDVIDLDSSLECVQALDQDEERVLPKIAVPDEPIPGPSRIFKKETNESDSSDADFEEVPDEDDEFVKPVVQVTLNMGAEAPPDDDIFADIFTGQAKVESSTVTPSTSGAKVISIDVAKANEPPLHEEKSNMDDEFDEDLQKAIEMSLESSNDTQKAIQMSLETSDDTKKAIEMSLESSNDIQKAMEISLEGTEVVQKAIEMSLEAISVTKKSGGTSFEITNGPKIPIEIPLECSNETEDAVELPLDDSDELRRAIELSLECVKEPEKFVIKTKEADVEQPCSFANINNNDTSSKHANKSVITIVKSKPDVASETIKIPKEPLSIEQLNTMAEELQNEEQDLIQEKSRLDRISRNITEQMTKEAQELLQIFGIPYIVAPMEAEAQCAFLESVNLTDGTITDDSDIWLFGGRTVYKNFFNQKKHVLQFLAERIERSFNLTREQLVLLALLVGSDYTTGVTGVGPVTAMEILASFPFNKKQFLNETSKQDRYAQVVAGLQEFKKWVKGGKRTDNTTLKKKLKNVDINDDFPSIRVVQAYLEPNVEKSEDKFTWGELDITILRDYTKAKFGWSQNKLDEIIKPVIKRIQERKSQRSVQDYFKKKIVFQSLEEQMSKRVKAAVQRMGPELPLGEQSSATVEKAKPVRKRKINNKKAGETVNNNEDNATKAKLKKNDEANVLKGHGVTVVTQGQDGKSSIEINILKTDRFQEIIPQREKEKESLLQNKMKAIELFRKTKIDKKKKLTKRKAILPKDRAELSESSDSD</sequence>
<reference evidence="18" key="1">
    <citation type="submission" date="2015-09" db="EMBL/GenBank/DDBJ databases">
        <title>De novo assembly of Pectinophora gossypiella (Pink Bollworm) gut transcriptome.</title>
        <authorList>
            <person name="Tassone E.E."/>
        </authorList>
    </citation>
    <scope>NUCLEOTIDE SEQUENCE</scope>
</reference>
<dbReference type="InterPro" id="IPR029060">
    <property type="entry name" value="PIN-like_dom_sf"/>
</dbReference>
<dbReference type="GO" id="GO:0017108">
    <property type="term" value="F:5'-flap endonuclease activity"/>
    <property type="evidence" value="ECO:0007669"/>
    <property type="project" value="UniProtKB-ARBA"/>
</dbReference>
<feature type="compositionally biased region" description="Acidic residues" evidence="15">
    <location>
        <begin position="539"/>
        <end position="554"/>
    </location>
</feature>
<dbReference type="Pfam" id="PF00752">
    <property type="entry name" value="XPG_N"/>
    <property type="match status" value="1"/>
</dbReference>
<keyword evidence="11" id="KW-0234">DNA repair</keyword>
<gene>
    <name evidence="18" type="ORF">g.9054</name>
</gene>
<dbReference type="AlphaFoldDB" id="A0A1E1WII3"/>
<keyword evidence="7" id="KW-0255">Endonuclease</keyword>
<proteinExistence type="inferred from homology"/>
<evidence type="ECO:0000256" key="3">
    <source>
        <dbReference type="ARBA" id="ARBA00005283"/>
    </source>
</evidence>
<dbReference type="Pfam" id="PF00867">
    <property type="entry name" value="XPG_I"/>
    <property type="match status" value="1"/>
</dbReference>
<dbReference type="CDD" id="cd09904">
    <property type="entry name" value="H3TH_XPG"/>
    <property type="match status" value="1"/>
</dbReference>
<evidence type="ECO:0000256" key="7">
    <source>
        <dbReference type="ARBA" id="ARBA00022759"/>
    </source>
</evidence>
<dbReference type="OrthoDB" id="31113at2759"/>
<dbReference type="InterPro" id="IPR036279">
    <property type="entry name" value="5-3_exonuclease_C_sf"/>
</dbReference>
<dbReference type="InterPro" id="IPR001044">
    <property type="entry name" value="XPG/Rad2_eukaryotes"/>
</dbReference>
<keyword evidence="9" id="KW-0378">Hydrolase</keyword>
<dbReference type="SMART" id="SM00485">
    <property type="entry name" value="XPGN"/>
    <property type="match status" value="1"/>
</dbReference>
<dbReference type="SUPFAM" id="SSF88723">
    <property type="entry name" value="PIN domain-like"/>
    <property type="match status" value="1"/>
</dbReference>
<dbReference type="GO" id="GO:0005634">
    <property type="term" value="C:nucleus"/>
    <property type="evidence" value="ECO:0007669"/>
    <property type="project" value="UniProtKB-SubCell"/>
</dbReference>
<comment type="similarity">
    <text evidence="13">Belongs to the XPG/RAD2 endonuclease family. GEN subfamily.</text>
</comment>
<dbReference type="InterPro" id="IPR006085">
    <property type="entry name" value="XPG_DNA_repair_N"/>
</dbReference>
<evidence type="ECO:0000259" key="17">
    <source>
        <dbReference type="SMART" id="SM00485"/>
    </source>
</evidence>
<dbReference type="SMART" id="SM00726">
    <property type="entry name" value="UIM"/>
    <property type="match status" value="5"/>
</dbReference>
<evidence type="ECO:0000256" key="1">
    <source>
        <dbReference type="ARBA" id="ARBA00001946"/>
    </source>
</evidence>
<dbReference type="PROSITE" id="PS00842">
    <property type="entry name" value="XPG_2"/>
    <property type="match status" value="1"/>
</dbReference>
<dbReference type="PROSITE" id="PS00841">
    <property type="entry name" value="XPG_1"/>
    <property type="match status" value="1"/>
</dbReference>
<dbReference type="SUPFAM" id="SSF47807">
    <property type="entry name" value="5' to 3' exonuclease, C-terminal subdomain"/>
    <property type="match status" value="1"/>
</dbReference>
<dbReference type="Pfam" id="PF02809">
    <property type="entry name" value="UIM"/>
    <property type="match status" value="7"/>
</dbReference>
<keyword evidence="12" id="KW-0539">Nucleus</keyword>
<evidence type="ECO:0000256" key="12">
    <source>
        <dbReference type="ARBA" id="ARBA00023242"/>
    </source>
</evidence>
<evidence type="ECO:0000256" key="15">
    <source>
        <dbReference type="SAM" id="MobiDB-lite"/>
    </source>
</evidence>
<evidence type="ECO:0000256" key="11">
    <source>
        <dbReference type="ARBA" id="ARBA00023204"/>
    </source>
</evidence>
<feature type="coiled-coil region" evidence="14">
    <location>
        <begin position="816"/>
        <end position="846"/>
    </location>
</feature>
<dbReference type="InterPro" id="IPR008918">
    <property type="entry name" value="HhH2"/>
</dbReference>
<dbReference type="InterPro" id="IPR019974">
    <property type="entry name" value="XPG_CS"/>
</dbReference>
<keyword evidence="4" id="KW-0597">Phosphoprotein</keyword>
<dbReference type="SMART" id="SM00484">
    <property type="entry name" value="XPGI"/>
    <property type="match status" value="1"/>
</dbReference>
<dbReference type="PRINTS" id="PR00066">
    <property type="entry name" value="XRODRMPGMNTG"/>
</dbReference>
<evidence type="ECO:0008006" key="19">
    <source>
        <dbReference type="Google" id="ProtNLM"/>
    </source>
</evidence>
<keyword evidence="5" id="KW-0540">Nuclease</keyword>
<feature type="coiled-coil region" evidence="14">
    <location>
        <begin position="88"/>
        <end position="115"/>
    </location>
</feature>
<evidence type="ECO:0000256" key="10">
    <source>
        <dbReference type="ARBA" id="ARBA00022842"/>
    </source>
</evidence>
<feature type="region of interest" description="Disordered" evidence="15">
    <location>
        <begin position="520"/>
        <end position="554"/>
    </location>
</feature>
<organism evidence="18">
    <name type="scientific">Pectinophora gossypiella</name>
    <name type="common">Cotton pink bollworm</name>
    <name type="synonym">Depressaria gossypiella</name>
    <dbReference type="NCBI Taxonomy" id="13191"/>
    <lineage>
        <taxon>Eukaryota</taxon>
        <taxon>Metazoa</taxon>
        <taxon>Ecdysozoa</taxon>
        <taxon>Arthropoda</taxon>
        <taxon>Hexapoda</taxon>
        <taxon>Insecta</taxon>
        <taxon>Pterygota</taxon>
        <taxon>Neoptera</taxon>
        <taxon>Endopterygota</taxon>
        <taxon>Lepidoptera</taxon>
        <taxon>Glossata</taxon>
        <taxon>Ditrysia</taxon>
        <taxon>Gelechioidea</taxon>
        <taxon>Gelechiidae</taxon>
        <taxon>Apatetrinae</taxon>
        <taxon>Pectinophora</taxon>
    </lineage>
</organism>